<feature type="chain" id="PRO_5040998066" evidence="2">
    <location>
        <begin position="33"/>
        <end position="300"/>
    </location>
</feature>
<feature type="signal peptide" evidence="2">
    <location>
        <begin position="1"/>
        <end position="32"/>
    </location>
</feature>
<dbReference type="AlphaFoldDB" id="A0A9X3SRL2"/>
<protein>
    <submittedName>
        <fullName evidence="3">Zinc ABC transporter substrate-binding protein</fullName>
    </submittedName>
</protein>
<comment type="caution">
    <text evidence="3">The sequence shown here is derived from an EMBL/GenBank/DDBJ whole genome shotgun (WGS) entry which is preliminary data.</text>
</comment>
<name>A0A9X3SRL2_9ACTN</name>
<gene>
    <name evidence="3" type="ORF">LG943_24435</name>
</gene>
<dbReference type="GO" id="GO:0046872">
    <property type="term" value="F:metal ion binding"/>
    <property type="evidence" value="ECO:0007669"/>
    <property type="project" value="InterPro"/>
</dbReference>
<feature type="region of interest" description="Disordered" evidence="1">
    <location>
        <begin position="269"/>
        <end position="300"/>
    </location>
</feature>
<dbReference type="Pfam" id="PF01297">
    <property type="entry name" value="ZnuA"/>
    <property type="match status" value="1"/>
</dbReference>
<evidence type="ECO:0000313" key="3">
    <source>
        <dbReference type="EMBL" id="MDA0567446.1"/>
    </source>
</evidence>
<dbReference type="InterPro" id="IPR006127">
    <property type="entry name" value="ZnuA-like"/>
</dbReference>
<evidence type="ECO:0000256" key="2">
    <source>
        <dbReference type="SAM" id="SignalP"/>
    </source>
</evidence>
<reference evidence="3" key="1">
    <citation type="submission" date="2021-10" db="EMBL/GenBank/DDBJ databases">
        <title>Streptomonospora sp. nov., isolated from mangrove soil.</title>
        <authorList>
            <person name="Chen X."/>
            <person name="Ge X."/>
            <person name="Liu W."/>
        </authorList>
    </citation>
    <scope>NUCLEOTIDE SEQUENCE</scope>
    <source>
        <strain evidence="3">S1-112</strain>
    </source>
</reference>
<sequence>MVDARTPLPRAAVLRGGALTAAALLMGGAACGTGPAPDGGADSGGAGPAVVATTTWQAAFARAAGAQDVTVIVPASVQHAPDYEPRPSDLAAVAGAEFVLYSPFESFAEQITEAAGADAEAVEVNADNSPDVIAAEVAELGERFGTAEAAREWLAEFDSVRARLREDVEADWPGGERPTAVAQVYAGWAAELAGAEVVGTYGPDQVSPQEVAELSGAEPDLVLDNAHMSTGAVLPDSGAAEVDVVNYPGEDQDLLAVYRSNAEAIGAALRGEEPPGPGADGGGHGGGHDDHDGHGGGGRH</sequence>
<dbReference type="RefSeq" id="WP_270074692.1">
    <property type="nucleotide sequence ID" value="NZ_JAJAQC010000057.1"/>
</dbReference>
<dbReference type="EMBL" id="JAJAQC010000057">
    <property type="protein sequence ID" value="MDA0567446.1"/>
    <property type="molecule type" value="Genomic_DNA"/>
</dbReference>
<keyword evidence="2" id="KW-0732">Signal</keyword>
<evidence type="ECO:0000256" key="1">
    <source>
        <dbReference type="SAM" id="MobiDB-lite"/>
    </source>
</evidence>
<organism evidence="3 4">
    <name type="scientific">Streptomonospora mangrovi</name>
    <dbReference type="NCBI Taxonomy" id="2883123"/>
    <lineage>
        <taxon>Bacteria</taxon>
        <taxon>Bacillati</taxon>
        <taxon>Actinomycetota</taxon>
        <taxon>Actinomycetes</taxon>
        <taxon>Streptosporangiales</taxon>
        <taxon>Nocardiopsidaceae</taxon>
        <taxon>Streptomonospora</taxon>
    </lineage>
</organism>
<accession>A0A9X3SRL2</accession>
<dbReference type="GO" id="GO:0030001">
    <property type="term" value="P:metal ion transport"/>
    <property type="evidence" value="ECO:0007669"/>
    <property type="project" value="InterPro"/>
</dbReference>
<dbReference type="PROSITE" id="PS51257">
    <property type="entry name" value="PROKAR_LIPOPROTEIN"/>
    <property type="match status" value="1"/>
</dbReference>
<evidence type="ECO:0000313" key="4">
    <source>
        <dbReference type="Proteomes" id="UP001140076"/>
    </source>
</evidence>
<dbReference type="Gene3D" id="3.40.50.1980">
    <property type="entry name" value="Nitrogenase molybdenum iron protein domain"/>
    <property type="match status" value="1"/>
</dbReference>
<proteinExistence type="predicted"/>
<keyword evidence="4" id="KW-1185">Reference proteome</keyword>
<dbReference type="SUPFAM" id="SSF53807">
    <property type="entry name" value="Helical backbone' metal receptor"/>
    <property type="match status" value="1"/>
</dbReference>
<dbReference type="Proteomes" id="UP001140076">
    <property type="component" value="Unassembled WGS sequence"/>
</dbReference>